<feature type="region of interest" description="Disordered" evidence="1">
    <location>
        <begin position="1"/>
        <end position="33"/>
    </location>
</feature>
<proteinExistence type="predicted"/>
<evidence type="ECO:0000313" key="2">
    <source>
        <dbReference type="EMBL" id="KHG12894.1"/>
    </source>
</evidence>
<reference evidence="3" key="1">
    <citation type="submission" date="2014-09" db="EMBL/GenBank/DDBJ databases">
        <authorList>
            <person name="Mudge J."/>
            <person name="Ramaraj T."/>
            <person name="Lindquist I.E."/>
            <person name="Bharti A.K."/>
            <person name="Sundararajan A."/>
            <person name="Cameron C.T."/>
            <person name="Woodward J.E."/>
            <person name="May G.D."/>
            <person name="Brubaker C."/>
            <person name="Broadhvest J."/>
            <person name="Wilkins T.A."/>
        </authorList>
    </citation>
    <scope>NUCLEOTIDE SEQUENCE</scope>
    <source>
        <strain evidence="3">cv. AKA8401</strain>
    </source>
</reference>
<dbReference type="EMBL" id="KN398506">
    <property type="protein sequence ID" value="KHG12894.1"/>
    <property type="molecule type" value="Genomic_DNA"/>
</dbReference>
<sequence>MSRLRGSDGVNDEAGGPFGASEPGEPTLERSAR</sequence>
<evidence type="ECO:0000256" key="1">
    <source>
        <dbReference type="SAM" id="MobiDB-lite"/>
    </source>
</evidence>
<name>A0A0B0NM77_GOSAR</name>
<dbReference type="Proteomes" id="UP000032142">
    <property type="component" value="Unassembled WGS sequence"/>
</dbReference>
<accession>A0A0B0NM77</accession>
<evidence type="ECO:0000313" key="3">
    <source>
        <dbReference type="Proteomes" id="UP000032142"/>
    </source>
</evidence>
<protein>
    <submittedName>
        <fullName evidence="2">Uncharacterized protein</fullName>
    </submittedName>
</protein>
<keyword evidence="3" id="KW-1185">Reference proteome</keyword>
<organism evidence="2 3">
    <name type="scientific">Gossypium arboreum</name>
    <name type="common">Tree cotton</name>
    <name type="synonym">Gossypium nanking</name>
    <dbReference type="NCBI Taxonomy" id="29729"/>
    <lineage>
        <taxon>Eukaryota</taxon>
        <taxon>Viridiplantae</taxon>
        <taxon>Streptophyta</taxon>
        <taxon>Embryophyta</taxon>
        <taxon>Tracheophyta</taxon>
        <taxon>Spermatophyta</taxon>
        <taxon>Magnoliopsida</taxon>
        <taxon>eudicotyledons</taxon>
        <taxon>Gunneridae</taxon>
        <taxon>Pentapetalae</taxon>
        <taxon>rosids</taxon>
        <taxon>malvids</taxon>
        <taxon>Malvales</taxon>
        <taxon>Malvaceae</taxon>
        <taxon>Malvoideae</taxon>
        <taxon>Gossypium</taxon>
    </lineage>
</organism>
<dbReference type="AlphaFoldDB" id="A0A0B0NM77"/>
<gene>
    <name evidence="2" type="ORF">F383_19101</name>
</gene>